<protein>
    <recommendedName>
        <fullName evidence="6">Glycosyltransferase RgtA/B/C/D-like domain-containing protein</fullName>
    </recommendedName>
</protein>
<gene>
    <name evidence="4" type="ORF">HMPREF1076_02794</name>
</gene>
<dbReference type="AlphaFoldDB" id="K5ZGT6"/>
<keyword evidence="3" id="KW-0812">Transmembrane</keyword>
<evidence type="ECO:0000256" key="2">
    <source>
        <dbReference type="ARBA" id="ARBA00022803"/>
    </source>
</evidence>
<evidence type="ECO:0008006" key="6">
    <source>
        <dbReference type="Google" id="ProtNLM"/>
    </source>
</evidence>
<feature type="transmembrane region" description="Helical" evidence="3">
    <location>
        <begin position="317"/>
        <end position="336"/>
    </location>
</feature>
<dbReference type="PANTHER" id="PTHR44227">
    <property type="match status" value="1"/>
</dbReference>
<feature type="transmembrane region" description="Helical" evidence="3">
    <location>
        <begin position="378"/>
        <end position="399"/>
    </location>
</feature>
<proteinExistence type="predicted"/>
<dbReference type="PATRIC" id="fig|999418.3.peg.2841"/>
<feature type="transmembrane region" description="Helical" evidence="3">
    <location>
        <begin position="348"/>
        <end position="371"/>
    </location>
</feature>
<feature type="transmembrane region" description="Helical" evidence="3">
    <location>
        <begin position="154"/>
        <end position="172"/>
    </location>
</feature>
<dbReference type="InterPro" id="IPR052346">
    <property type="entry name" value="O-mannosyl-transferase_TMTC"/>
</dbReference>
<comment type="caution">
    <text evidence="4">The sequence shown here is derived from an EMBL/GenBank/DDBJ whole genome shotgun (WGS) entry which is preliminary data.</text>
</comment>
<evidence type="ECO:0000313" key="5">
    <source>
        <dbReference type="Proteomes" id="UP000006330"/>
    </source>
</evidence>
<dbReference type="HOGENOM" id="CLU_011615_5_0_10"/>
<evidence type="ECO:0000256" key="3">
    <source>
        <dbReference type="SAM" id="Phobius"/>
    </source>
</evidence>
<reference evidence="4 5" key="1">
    <citation type="submission" date="2012-02" db="EMBL/GenBank/DDBJ databases">
        <title>The Genome Sequence of Parabacteroides goldsteinii CL02T12C30.</title>
        <authorList>
            <consortium name="The Broad Institute Genome Sequencing Platform"/>
            <person name="Earl A."/>
            <person name="Ward D."/>
            <person name="Feldgarden M."/>
            <person name="Gevers D."/>
            <person name="Zitomersky N.L."/>
            <person name="Coyne M.J."/>
            <person name="Comstock L.E."/>
            <person name="Young S.K."/>
            <person name="Zeng Q."/>
            <person name="Gargeya S."/>
            <person name="Fitzgerald M."/>
            <person name="Haas B."/>
            <person name="Abouelleil A."/>
            <person name="Alvarado L."/>
            <person name="Arachchi H.M."/>
            <person name="Berlin A."/>
            <person name="Chapman S.B."/>
            <person name="Gearin G."/>
            <person name="Goldberg J."/>
            <person name="Griggs A."/>
            <person name="Gujja S."/>
            <person name="Hansen M."/>
            <person name="Heiman D."/>
            <person name="Howarth C."/>
            <person name="Larimer J."/>
            <person name="Lui A."/>
            <person name="MacDonald P.J.P."/>
            <person name="McCowen C."/>
            <person name="Montmayeur A."/>
            <person name="Murphy C."/>
            <person name="Neiman D."/>
            <person name="Pearson M."/>
            <person name="Priest M."/>
            <person name="Roberts A."/>
            <person name="Saif S."/>
            <person name="Shea T."/>
            <person name="Sisk P."/>
            <person name="Stolte C."/>
            <person name="Sykes S."/>
            <person name="Wortman J."/>
            <person name="Nusbaum C."/>
            <person name="Birren B."/>
        </authorList>
    </citation>
    <scope>NUCLEOTIDE SEQUENCE [LARGE SCALE GENOMIC DNA]</scope>
    <source>
        <strain evidence="4 5">CL02T12C30</strain>
    </source>
</reference>
<dbReference type="Proteomes" id="UP000006330">
    <property type="component" value="Unassembled WGS sequence"/>
</dbReference>
<organism evidence="4 5">
    <name type="scientific">Parabacteroides goldsteinii CL02T12C30</name>
    <dbReference type="NCBI Taxonomy" id="999418"/>
    <lineage>
        <taxon>Bacteria</taxon>
        <taxon>Pseudomonadati</taxon>
        <taxon>Bacteroidota</taxon>
        <taxon>Bacteroidia</taxon>
        <taxon>Bacteroidales</taxon>
        <taxon>Tannerellaceae</taxon>
        <taxon>Parabacteroides</taxon>
    </lineage>
</organism>
<dbReference type="EMBL" id="AGZO01000018">
    <property type="protein sequence ID" value="EKN14889.1"/>
    <property type="molecule type" value="Genomic_DNA"/>
</dbReference>
<keyword evidence="3" id="KW-1133">Transmembrane helix</keyword>
<evidence type="ECO:0000313" key="4">
    <source>
        <dbReference type="EMBL" id="EKN14889.1"/>
    </source>
</evidence>
<keyword evidence="1" id="KW-0677">Repeat</keyword>
<feature type="transmembrane region" description="Helical" evidence="3">
    <location>
        <begin position="90"/>
        <end position="111"/>
    </location>
</feature>
<keyword evidence="3" id="KW-0472">Membrane</keyword>
<dbReference type="PANTHER" id="PTHR44227:SF3">
    <property type="entry name" value="PROTEIN O-MANNOSYL-TRANSFERASE TMTC4"/>
    <property type="match status" value="1"/>
</dbReference>
<sequence>MYEKNTTFDTVWPYLMLISIVILVYCPVINHNFLYQWDDQWVVMNHYTTGGININNLWYILTDFYHGQYAPFNELNYLLLHTLFGYDSSFFHLTSLCWHLANVCLVYRFFIMLLSKSNVYIEYNIRIIAFFTALLWGIHPVNVESVAWLSASKVLIYTFFYLLSLLCYLKYVQNRRNTYFLLTLFFFICSFLGKEQAVTLPVCLLLIDYFVGRDFHNRELWVEKISFFSLSLLGGILTILSQGSEGEELIYSLDYRILFACYTTFEYMVKSFLPVNLSYIYPFPVLPEESIPLRLWFYPIIVLTGSGMLFVYRKNKIVMFSILFLVLHVAVALHLISISRFTIVVDRYLYLGCIGTSFLTVWIFFHFIQALSEKWKRLLISACFALYLIYLGTYCFSYTKDWKDTDTLKSHVRKQIKNRENSSPLKKHGEPFNNN</sequence>
<evidence type="ECO:0000256" key="1">
    <source>
        <dbReference type="ARBA" id="ARBA00022737"/>
    </source>
</evidence>
<feature type="transmembrane region" description="Helical" evidence="3">
    <location>
        <begin position="295"/>
        <end position="312"/>
    </location>
</feature>
<accession>K5ZGT6</accession>
<feature type="transmembrane region" description="Helical" evidence="3">
    <location>
        <begin position="123"/>
        <end position="142"/>
    </location>
</feature>
<keyword evidence="2" id="KW-0802">TPR repeat</keyword>
<feature type="transmembrane region" description="Helical" evidence="3">
    <location>
        <begin position="255"/>
        <end position="275"/>
    </location>
</feature>
<feature type="transmembrane region" description="Helical" evidence="3">
    <location>
        <begin position="12"/>
        <end position="34"/>
    </location>
</feature>
<name>K5ZGT6_9BACT</name>